<name>A0AAE3MWN4_9HYPH</name>
<comment type="caution">
    <text evidence="1">The sequence shown here is derived from an EMBL/GenBank/DDBJ whole genome shotgun (WGS) entry which is preliminary data.</text>
</comment>
<dbReference type="RefSeq" id="WP_306410447.1">
    <property type="nucleotide sequence ID" value="NZ_JANFPI010000002.1"/>
</dbReference>
<gene>
    <name evidence="1" type="ORF">NOF55_06050</name>
</gene>
<organism evidence="1 2">
    <name type="scientific">Ectorhizobium quercum</name>
    <dbReference type="NCBI Taxonomy" id="2965071"/>
    <lineage>
        <taxon>Bacteria</taxon>
        <taxon>Pseudomonadati</taxon>
        <taxon>Pseudomonadota</taxon>
        <taxon>Alphaproteobacteria</taxon>
        <taxon>Hyphomicrobiales</taxon>
        <taxon>Rhizobiaceae</taxon>
        <taxon>Ectorhizobium</taxon>
    </lineage>
</organism>
<dbReference type="Proteomes" id="UP001208771">
    <property type="component" value="Unassembled WGS sequence"/>
</dbReference>
<protein>
    <submittedName>
        <fullName evidence="1">Uncharacterized protein</fullName>
    </submittedName>
</protein>
<accession>A0AAE3MWN4</accession>
<evidence type="ECO:0000313" key="1">
    <source>
        <dbReference type="EMBL" id="MCX8996663.1"/>
    </source>
</evidence>
<reference evidence="1" key="1">
    <citation type="submission" date="2022-07" db="EMBL/GenBank/DDBJ databases">
        <title>Ectorhizobium quercum gen.nov., sp. nov.</title>
        <authorList>
            <person name="Ma T."/>
            <person name="Li Y."/>
        </authorList>
    </citation>
    <scope>NUCLEOTIDE SEQUENCE</scope>
    <source>
        <strain evidence="1">BDR2-2</strain>
    </source>
</reference>
<evidence type="ECO:0000313" key="2">
    <source>
        <dbReference type="Proteomes" id="UP001208771"/>
    </source>
</evidence>
<dbReference type="EMBL" id="JANFPI010000002">
    <property type="protein sequence ID" value="MCX8996663.1"/>
    <property type="molecule type" value="Genomic_DNA"/>
</dbReference>
<sequence length="81" mass="8554">MAEMSVPGGPVLIGLHRLVPGSGDIRVTELADIVAGRPLRSADIIPFPAQPLAVHQRSRPLSCDICRFPAIFRPAASAGSR</sequence>
<keyword evidence="2" id="KW-1185">Reference proteome</keyword>
<proteinExistence type="predicted"/>
<dbReference type="AlphaFoldDB" id="A0AAE3MWN4"/>